<evidence type="ECO:0000313" key="4">
    <source>
        <dbReference type="EMBL" id="GHH97194.1"/>
    </source>
</evidence>
<keyword evidence="3" id="KW-0812">Transmembrane</keyword>
<name>A0ABQ3MY67_9BACI</name>
<evidence type="ECO:0000256" key="3">
    <source>
        <dbReference type="SAM" id="Phobius"/>
    </source>
</evidence>
<comment type="caution">
    <text evidence="4">The sequence shown here is derived from an EMBL/GenBank/DDBJ whole genome shotgun (WGS) entry which is preliminary data.</text>
</comment>
<keyword evidence="3" id="KW-1133">Transmembrane helix</keyword>
<evidence type="ECO:0000256" key="1">
    <source>
        <dbReference type="ARBA" id="ARBA00004241"/>
    </source>
</evidence>
<comment type="subcellular location">
    <subcellularLocation>
        <location evidence="1">Cell surface</location>
    </subcellularLocation>
</comment>
<keyword evidence="3" id="KW-0472">Membrane</keyword>
<evidence type="ECO:0000256" key="2">
    <source>
        <dbReference type="ARBA" id="ARBA00023287"/>
    </source>
</evidence>
<dbReference type="PROSITE" id="PS00409">
    <property type="entry name" value="PROKAR_NTER_METHYL"/>
    <property type="match status" value="1"/>
</dbReference>
<keyword evidence="5" id="KW-1185">Reference proteome</keyword>
<gene>
    <name evidence="4" type="ORF">AM1BK_07370</name>
</gene>
<dbReference type="EMBL" id="BNDS01000002">
    <property type="protein sequence ID" value="GHH97194.1"/>
    <property type="molecule type" value="Genomic_DNA"/>
</dbReference>
<dbReference type="InterPro" id="IPR012902">
    <property type="entry name" value="N_methyl_site"/>
</dbReference>
<proteinExistence type="predicted"/>
<evidence type="ECO:0008006" key="6">
    <source>
        <dbReference type="Google" id="ProtNLM"/>
    </source>
</evidence>
<sequence length="156" mass="17747">MIQDNERGLTLIEVLATLTILSIVSVIIWSIFLQGYNFSQKAISKNFILQESNILITNLKKIHQTVVTYDIKSENCDVKVRNLTTSPTQEEIFDHAKICYKILEINNVNSSTSGTIEPNKKTGDLALKIRASDKNNSDNYIIIDTYLYRVKGVDYQ</sequence>
<dbReference type="RefSeq" id="WP_223282568.1">
    <property type="nucleotide sequence ID" value="NZ_BNDS01000002.1"/>
</dbReference>
<dbReference type="Proteomes" id="UP000637074">
    <property type="component" value="Unassembled WGS sequence"/>
</dbReference>
<organism evidence="4 5">
    <name type="scientific">Neobacillus kokaensis</name>
    <dbReference type="NCBI Taxonomy" id="2759023"/>
    <lineage>
        <taxon>Bacteria</taxon>
        <taxon>Bacillati</taxon>
        <taxon>Bacillota</taxon>
        <taxon>Bacilli</taxon>
        <taxon>Bacillales</taxon>
        <taxon>Bacillaceae</taxon>
        <taxon>Neobacillus</taxon>
    </lineage>
</organism>
<dbReference type="Pfam" id="PF07963">
    <property type="entry name" value="N_methyl"/>
    <property type="match status" value="1"/>
</dbReference>
<accession>A0ABQ3MY67</accession>
<dbReference type="NCBIfam" id="TIGR02532">
    <property type="entry name" value="IV_pilin_GFxxxE"/>
    <property type="match status" value="1"/>
</dbReference>
<keyword evidence="2" id="KW-0178">Competence</keyword>
<reference evidence="4 5" key="1">
    <citation type="journal article" date="2022" name="Int. J. Syst. Evol. Microbiol.">
        <title>Neobacillus kokaensis sp. nov., isolated from soil.</title>
        <authorList>
            <person name="Yuki K."/>
            <person name="Matsubara H."/>
            <person name="Yamaguchi S."/>
        </authorList>
    </citation>
    <scope>NUCLEOTIDE SEQUENCE [LARGE SCALE GENOMIC DNA]</scope>
    <source>
        <strain evidence="4 5">LOB 377</strain>
    </source>
</reference>
<protein>
    <recommendedName>
        <fullName evidence="6">Prepilin-type N-terminal cleavage/methylation domain-containing protein</fullName>
    </recommendedName>
</protein>
<evidence type="ECO:0000313" key="5">
    <source>
        <dbReference type="Proteomes" id="UP000637074"/>
    </source>
</evidence>
<feature type="transmembrane region" description="Helical" evidence="3">
    <location>
        <begin position="12"/>
        <end position="32"/>
    </location>
</feature>